<proteinExistence type="inferred from homology"/>
<evidence type="ECO:0000256" key="4">
    <source>
        <dbReference type="ARBA" id="ARBA00023141"/>
    </source>
</evidence>
<dbReference type="Proteomes" id="UP000198290">
    <property type="component" value="Chromosome"/>
</dbReference>
<dbReference type="SUPFAM" id="SSF53223">
    <property type="entry name" value="Aminoacid dehydrogenase-like, N-terminal domain"/>
    <property type="match status" value="1"/>
</dbReference>
<keyword evidence="2 6" id="KW-0028">Amino-acid biosynthesis</keyword>
<feature type="binding site" evidence="6">
    <location>
        <position position="99"/>
    </location>
    <ligand>
        <name>shikimate</name>
        <dbReference type="ChEBI" id="CHEBI:36208"/>
    </ligand>
</feature>
<feature type="binding site" evidence="6">
    <location>
        <position position="253"/>
    </location>
    <ligand>
        <name>NADP(+)</name>
        <dbReference type="ChEBI" id="CHEBI:58349"/>
    </ligand>
</feature>
<dbReference type="RefSeq" id="WP_089083868.1">
    <property type="nucleotide sequence ID" value="NZ_AP018823.1"/>
</dbReference>
<dbReference type="InterPro" id="IPR036291">
    <property type="entry name" value="NAD(P)-bd_dom_sf"/>
</dbReference>
<dbReference type="AlphaFoldDB" id="A0A3G9GI31"/>
<keyword evidence="3 6" id="KW-0560">Oxidoreductase</keyword>
<keyword evidence="9" id="KW-1185">Reference proteome</keyword>
<feature type="domain" description="Shikimate dehydrogenase substrate binding N-terminal" evidence="7">
    <location>
        <begin position="15"/>
        <end position="101"/>
    </location>
</feature>
<dbReference type="GO" id="GO:0005829">
    <property type="term" value="C:cytosol"/>
    <property type="evidence" value="ECO:0007669"/>
    <property type="project" value="TreeGrafter"/>
</dbReference>
<evidence type="ECO:0000259" key="7">
    <source>
        <dbReference type="Pfam" id="PF08501"/>
    </source>
</evidence>
<comment type="caution">
    <text evidence="6">Lacks conserved residue(s) required for the propagation of feature annotation.</text>
</comment>
<gene>
    <name evidence="6" type="primary">aroE</name>
    <name evidence="8" type="ORF">DLM_2147</name>
</gene>
<feature type="binding site" evidence="6">
    <location>
        <position position="232"/>
    </location>
    <ligand>
        <name>shikimate</name>
        <dbReference type="ChEBI" id="CHEBI:36208"/>
    </ligand>
</feature>
<dbReference type="Pfam" id="PF08501">
    <property type="entry name" value="Shikimate_dh_N"/>
    <property type="match status" value="1"/>
</dbReference>
<feature type="binding site" evidence="6">
    <location>
        <position position="114"/>
    </location>
    <ligand>
        <name>shikimate</name>
        <dbReference type="ChEBI" id="CHEBI:36208"/>
    </ligand>
</feature>
<evidence type="ECO:0000256" key="2">
    <source>
        <dbReference type="ARBA" id="ARBA00022605"/>
    </source>
</evidence>
<comment type="function">
    <text evidence="6">Involved in the biosynthesis of the chorismate, which leads to the biosynthesis of aromatic amino acids. Catalyzes the reversible NADPH linked reduction of 3-dehydroshikimate (DHSA) to yield shikimate (SA).</text>
</comment>
<evidence type="ECO:0000256" key="5">
    <source>
        <dbReference type="ARBA" id="ARBA00060613"/>
    </source>
</evidence>
<dbReference type="GO" id="GO:0008652">
    <property type="term" value="P:amino acid biosynthetic process"/>
    <property type="evidence" value="ECO:0007669"/>
    <property type="project" value="UniProtKB-KW"/>
</dbReference>
<keyword evidence="6" id="KW-0521">NADP</keyword>
<comment type="catalytic activity">
    <reaction evidence="6">
        <text>shikimate + NADP(+) = 3-dehydroshikimate + NADPH + H(+)</text>
        <dbReference type="Rhea" id="RHEA:17737"/>
        <dbReference type="ChEBI" id="CHEBI:15378"/>
        <dbReference type="ChEBI" id="CHEBI:16630"/>
        <dbReference type="ChEBI" id="CHEBI:36208"/>
        <dbReference type="ChEBI" id="CHEBI:57783"/>
        <dbReference type="ChEBI" id="CHEBI:58349"/>
        <dbReference type="EC" id="1.1.1.25"/>
    </reaction>
</comment>
<reference evidence="9" key="1">
    <citation type="journal article" date="2017" name="Biotechnol. Biofuels">
        <title>Evaluation of environmental bacterial communities as a factor affecting the growth of duckweed Lemna minor.</title>
        <authorList>
            <person name="Ishizawa H."/>
            <person name="Kuroda M."/>
            <person name="Morikawa M."/>
            <person name="Ike M."/>
        </authorList>
    </citation>
    <scope>NUCLEOTIDE SEQUENCE [LARGE SCALE GENOMIC DNA]</scope>
    <source>
        <strain evidence="9">H3</strain>
    </source>
</reference>
<dbReference type="KEGG" id="amah:DLM_2147"/>
<dbReference type="Gene3D" id="3.40.50.10860">
    <property type="entry name" value="Leucine Dehydrogenase, chain A, domain 1"/>
    <property type="match status" value="1"/>
</dbReference>
<dbReference type="PANTHER" id="PTHR21089:SF1">
    <property type="entry name" value="BIFUNCTIONAL 3-DEHYDROQUINATE DEHYDRATASE_SHIKIMATE DEHYDROGENASE, CHLOROPLASTIC"/>
    <property type="match status" value="1"/>
</dbReference>
<dbReference type="GO" id="GO:0009423">
    <property type="term" value="P:chorismate biosynthetic process"/>
    <property type="evidence" value="ECO:0007669"/>
    <property type="project" value="UniProtKB-UniRule"/>
</dbReference>
<feature type="active site" description="Proton acceptor" evidence="6">
    <location>
        <position position="78"/>
    </location>
</feature>
<dbReference type="EMBL" id="AP018823">
    <property type="protein sequence ID" value="BBF85762.1"/>
    <property type="molecule type" value="Genomic_DNA"/>
</dbReference>
<dbReference type="UniPathway" id="UPA00053">
    <property type="reaction ID" value="UER00087"/>
</dbReference>
<dbReference type="NCBIfam" id="NF001319">
    <property type="entry name" value="PRK00258.3-3"/>
    <property type="match status" value="1"/>
</dbReference>
<dbReference type="GO" id="GO:0004764">
    <property type="term" value="F:shikimate 3-dehydrogenase (NADP+) activity"/>
    <property type="evidence" value="ECO:0007669"/>
    <property type="project" value="UniProtKB-UniRule"/>
</dbReference>
<name>A0A3G9GI31_9NEIS</name>
<dbReference type="STRING" id="332411.VI06_01060"/>
<dbReference type="InterPro" id="IPR013708">
    <property type="entry name" value="Shikimate_DH-bd_N"/>
</dbReference>
<feature type="binding site" evidence="6">
    <location>
        <position position="230"/>
    </location>
    <ligand>
        <name>NADP(+)</name>
        <dbReference type="ChEBI" id="CHEBI:58349"/>
    </ligand>
</feature>
<evidence type="ECO:0000313" key="9">
    <source>
        <dbReference type="Proteomes" id="UP000198290"/>
    </source>
</evidence>
<dbReference type="PANTHER" id="PTHR21089">
    <property type="entry name" value="SHIKIMATE DEHYDROGENASE"/>
    <property type="match status" value="1"/>
</dbReference>
<comment type="similarity">
    <text evidence="6">Belongs to the shikimate dehydrogenase family.</text>
</comment>
<accession>A0A3G9GI31</accession>
<dbReference type="HAMAP" id="MF_00222">
    <property type="entry name" value="Shikimate_DH_AroE"/>
    <property type="match status" value="1"/>
</dbReference>
<comment type="pathway">
    <text evidence="5">Aromatic compound metabolism; 3,4-dihydroxybenzoate biosynthesis; 3-dehydroquinate from D-quinate (NAD(+) route).</text>
</comment>
<dbReference type="GO" id="GO:0019632">
    <property type="term" value="P:shikimate metabolic process"/>
    <property type="evidence" value="ECO:0007669"/>
    <property type="project" value="TreeGrafter"/>
</dbReference>
<evidence type="ECO:0000313" key="8">
    <source>
        <dbReference type="EMBL" id="BBF85762.1"/>
    </source>
</evidence>
<feature type="binding site" evidence="6">
    <location>
        <position position="90"/>
    </location>
    <ligand>
        <name>NADP(+)</name>
        <dbReference type="ChEBI" id="CHEBI:58349"/>
    </ligand>
</feature>
<dbReference type="SUPFAM" id="SSF51735">
    <property type="entry name" value="NAD(P)-binding Rossmann-fold domains"/>
    <property type="match status" value="1"/>
</dbReference>
<reference evidence="8 9" key="2">
    <citation type="journal article" date="2017" name="Genome Announc.">
        <title>Draft genome sequence of Aquitalea magnusonii strain H3, a plant growth-promoting bacterium of duckweed Lemna minor.</title>
        <authorList>
            <person name="Ishizawa H."/>
            <person name="Kuroda M."/>
            <person name="Ike M."/>
        </authorList>
    </citation>
    <scope>NUCLEOTIDE SEQUENCE [LARGE SCALE GENOMIC DNA]</scope>
    <source>
        <strain evidence="8 9">H3</strain>
    </source>
</reference>
<protein>
    <recommendedName>
        <fullName evidence="6">Shikimate dehydrogenase (NADP(+))</fullName>
        <shortName evidence="6">SDH</shortName>
        <ecNumber evidence="6">1.1.1.25</ecNumber>
    </recommendedName>
</protein>
<reference evidence="9" key="3">
    <citation type="journal article" date="2017" name="Plant Physiol. Biochem.">
        <title>Differential oxidative and antioxidative response of duckweed Lemna minor toward plant growth promoting/inhibiting bacteria.</title>
        <authorList>
            <person name="Ishizawa H."/>
            <person name="Kuroda M."/>
            <person name="Morikawa M."/>
            <person name="Ike M."/>
        </authorList>
    </citation>
    <scope>NUCLEOTIDE SEQUENCE [LARGE SCALE GENOMIC DNA]</scope>
    <source>
        <strain evidence="9">H3</strain>
    </source>
</reference>
<dbReference type="Gene3D" id="3.40.50.720">
    <property type="entry name" value="NAD(P)-binding Rossmann-like Domain"/>
    <property type="match status" value="1"/>
</dbReference>
<dbReference type="GO" id="GO:0050661">
    <property type="term" value="F:NADP binding"/>
    <property type="evidence" value="ECO:0007669"/>
    <property type="project" value="TreeGrafter"/>
</dbReference>
<feature type="binding site" evidence="6">
    <location>
        <position position="260"/>
    </location>
    <ligand>
        <name>shikimate</name>
        <dbReference type="ChEBI" id="CHEBI:36208"/>
    </ligand>
</feature>
<dbReference type="NCBIfam" id="NF009201">
    <property type="entry name" value="PRK12549.1"/>
    <property type="match status" value="1"/>
</dbReference>
<dbReference type="OrthoDB" id="9792692at2"/>
<dbReference type="GO" id="GO:0009073">
    <property type="term" value="P:aromatic amino acid family biosynthetic process"/>
    <property type="evidence" value="ECO:0007669"/>
    <property type="project" value="UniProtKB-KW"/>
</dbReference>
<evidence type="ECO:0000256" key="3">
    <source>
        <dbReference type="ARBA" id="ARBA00023002"/>
    </source>
</evidence>
<feature type="binding site" evidence="6">
    <location>
        <begin position="138"/>
        <end position="142"/>
    </location>
    <ligand>
        <name>NADP(+)</name>
        <dbReference type="ChEBI" id="CHEBI:58349"/>
    </ligand>
</feature>
<dbReference type="CDD" id="cd01065">
    <property type="entry name" value="NAD_bind_Shikimate_DH"/>
    <property type="match status" value="1"/>
</dbReference>
<keyword evidence="4 6" id="KW-0057">Aromatic amino acid biosynthesis</keyword>
<evidence type="ECO:0000256" key="6">
    <source>
        <dbReference type="HAMAP-Rule" id="MF_00222"/>
    </source>
</evidence>
<organism evidence="8 9">
    <name type="scientific">Aquitalea magnusonii</name>
    <dbReference type="NCBI Taxonomy" id="332411"/>
    <lineage>
        <taxon>Bacteria</taxon>
        <taxon>Pseudomonadati</taxon>
        <taxon>Pseudomonadota</taxon>
        <taxon>Betaproteobacteria</taxon>
        <taxon>Neisseriales</taxon>
        <taxon>Chromobacteriaceae</taxon>
        <taxon>Aquitalea</taxon>
    </lineage>
</organism>
<sequence length="287" mass="30119">MSASTSAASTLLLGLIGQSIQGSRSPQLHEEEARQLGLRCLYQLHDLPQDTSAAGLDTLLTAMQTVGYAGCNITHPFKQTVLACLDSLSDDAAAIGAVNTVQLRDGKRIGHNTDWWGFAQSFQQQWPQARLDKVVQLGAGGAGAAVAHAILTLGAQRLALHDADPARASALAARLNQRFGAGRVVVADDVAGELAAADGLIQATPIGMQGHPGLPLPVEWLHPALWVADVIYFPRETALLKAAKALGCATMNGGGMVVYQAAGAFRLFSGLNPDAQRMARHFASLSD</sequence>
<dbReference type="EC" id="1.1.1.25" evidence="6"/>
<dbReference type="InterPro" id="IPR022893">
    <property type="entry name" value="Shikimate_DH_fam"/>
</dbReference>
<feature type="binding site" evidence="6">
    <location>
        <begin position="23"/>
        <end position="25"/>
    </location>
    <ligand>
        <name>shikimate</name>
        <dbReference type="ChEBI" id="CHEBI:36208"/>
    </ligand>
</feature>
<comment type="subunit">
    <text evidence="6">Homodimer.</text>
</comment>
<evidence type="ECO:0000256" key="1">
    <source>
        <dbReference type="ARBA" id="ARBA00004871"/>
    </source>
</evidence>
<dbReference type="FunFam" id="3.40.50.720:FF:000086">
    <property type="entry name" value="Quinate/shikimate dehydrogenase"/>
    <property type="match status" value="1"/>
</dbReference>
<comment type="pathway">
    <text evidence="1 6">Metabolic intermediate biosynthesis; chorismate biosynthesis; chorismate from D-erythrose 4-phosphate and phosphoenolpyruvate: step 4/7.</text>
</comment>
<dbReference type="InterPro" id="IPR046346">
    <property type="entry name" value="Aminoacid_DH-like_N_sf"/>
</dbReference>
<feature type="binding site" evidence="6">
    <location>
        <position position="74"/>
    </location>
    <ligand>
        <name>shikimate</name>
        <dbReference type="ChEBI" id="CHEBI:36208"/>
    </ligand>
</feature>